<name>A0A0B6Y8U9_9EUPU</name>
<accession>A0A0B6Y8U9</accession>
<organism evidence="1">
    <name type="scientific">Arion vulgaris</name>
    <dbReference type="NCBI Taxonomy" id="1028688"/>
    <lineage>
        <taxon>Eukaryota</taxon>
        <taxon>Metazoa</taxon>
        <taxon>Spiralia</taxon>
        <taxon>Lophotrochozoa</taxon>
        <taxon>Mollusca</taxon>
        <taxon>Gastropoda</taxon>
        <taxon>Heterobranchia</taxon>
        <taxon>Euthyneura</taxon>
        <taxon>Panpulmonata</taxon>
        <taxon>Eupulmonata</taxon>
        <taxon>Stylommatophora</taxon>
        <taxon>Helicina</taxon>
        <taxon>Arionoidea</taxon>
        <taxon>Arionidae</taxon>
        <taxon>Arion</taxon>
    </lineage>
</organism>
<evidence type="ECO:0000313" key="1">
    <source>
        <dbReference type="EMBL" id="CEK52752.1"/>
    </source>
</evidence>
<dbReference type="AlphaFoldDB" id="A0A0B6Y8U9"/>
<proteinExistence type="predicted"/>
<protein>
    <submittedName>
        <fullName evidence="1">Uncharacterized protein</fullName>
    </submittedName>
</protein>
<sequence>LKFMFLMFKNSDSATSTCLCGCNILLTEVMIPIKKIKKHTINWQLLPTMTQFCFSNNHGSKRMCNAISVAVIKTILLKVPPSNVICETTGKSCWQGKNIQSEQAENLNCARSNNKINSVSLRLYHINYLLSVNSSKC</sequence>
<gene>
    <name evidence="1" type="primary">ORF17904</name>
</gene>
<feature type="non-terminal residue" evidence="1">
    <location>
        <position position="1"/>
    </location>
</feature>
<reference evidence="1" key="1">
    <citation type="submission" date="2014-12" db="EMBL/GenBank/DDBJ databases">
        <title>Insight into the proteome of Arion vulgaris.</title>
        <authorList>
            <person name="Aradska J."/>
            <person name="Bulat T."/>
            <person name="Smidak R."/>
            <person name="Sarate P."/>
            <person name="Gangsoo J."/>
            <person name="Sialana F."/>
            <person name="Bilban M."/>
            <person name="Lubec G."/>
        </authorList>
    </citation>
    <scope>NUCLEOTIDE SEQUENCE</scope>
    <source>
        <tissue evidence="1">Skin</tissue>
    </source>
</reference>
<dbReference type="EMBL" id="HACG01005887">
    <property type="protein sequence ID" value="CEK52752.1"/>
    <property type="molecule type" value="Transcribed_RNA"/>
</dbReference>